<reference evidence="2 3" key="1">
    <citation type="submission" date="2024-07" db="EMBL/GenBank/DDBJ databases">
        <title>Uliginosibacterium paludis KCTC:42655.</title>
        <authorList>
            <person name="Kim M.K."/>
        </authorList>
    </citation>
    <scope>NUCLEOTIDE SEQUENCE [LARGE SCALE GENOMIC DNA]</scope>
    <source>
        <strain evidence="2 3">KCTC 42655</strain>
    </source>
</reference>
<evidence type="ECO:0000313" key="3">
    <source>
        <dbReference type="Proteomes" id="UP001548590"/>
    </source>
</evidence>
<keyword evidence="1" id="KW-0812">Transmembrane</keyword>
<dbReference type="Gene3D" id="1.25.40.10">
    <property type="entry name" value="Tetratricopeptide repeat domain"/>
    <property type="match status" value="1"/>
</dbReference>
<accession>A0ABV2CP61</accession>
<dbReference type="RefSeq" id="WP_345925057.1">
    <property type="nucleotide sequence ID" value="NZ_JBDIVF010000002.1"/>
</dbReference>
<organism evidence="2 3">
    <name type="scientific">Uliginosibacterium paludis</name>
    <dbReference type="NCBI Taxonomy" id="1615952"/>
    <lineage>
        <taxon>Bacteria</taxon>
        <taxon>Pseudomonadati</taxon>
        <taxon>Pseudomonadota</taxon>
        <taxon>Betaproteobacteria</taxon>
        <taxon>Rhodocyclales</taxon>
        <taxon>Zoogloeaceae</taxon>
        <taxon>Uliginosibacterium</taxon>
    </lineage>
</organism>
<sequence length="330" mass="37201">MSQLKLACLALLFELSAGLQLLVSRSQSDLLFVSFLLTHLLASAVLASLVLLSLHGRVPGSRRRTWLFIFSLSGFIPVLGMVGVLLGLVCLPLLPAPGSRSRFHSLSLPALDPHEYQQTGAFRQAGLGQFLRNDRAPVEQRLRALVGLQNAPARFSSPLLRDLLSASSEDLRLLAYGMLETREKRLNTEIHTWRLAWQDAGSETARRAAARRLSALYWETIYQELAQGDLRRHAAEESLRFLEASLEDADASLHLRHGRLLHELGRNEAAEAAYRRAIELGLPAPRVNPYLAELAFLRRDFAEVRRLLMSLREYPDQRRLEPVLRFWSEA</sequence>
<evidence type="ECO:0000313" key="2">
    <source>
        <dbReference type="EMBL" id="MET1489684.1"/>
    </source>
</evidence>
<feature type="transmembrane region" description="Helical" evidence="1">
    <location>
        <begin position="31"/>
        <end position="54"/>
    </location>
</feature>
<name>A0ABV2CP61_9RHOO</name>
<gene>
    <name evidence="2" type="ORF">ABVT11_07580</name>
</gene>
<dbReference type="Proteomes" id="UP001548590">
    <property type="component" value="Unassembled WGS sequence"/>
</dbReference>
<keyword evidence="1" id="KW-1133">Transmembrane helix</keyword>
<dbReference type="EMBL" id="JBEWLZ010000003">
    <property type="protein sequence ID" value="MET1489684.1"/>
    <property type="molecule type" value="Genomic_DNA"/>
</dbReference>
<evidence type="ECO:0008006" key="4">
    <source>
        <dbReference type="Google" id="ProtNLM"/>
    </source>
</evidence>
<comment type="caution">
    <text evidence="2">The sequence shown here is derived from an EMBL/GenBank/DDBJ whole genome shotgun (WGS) entry which is preliminary data.</text>
</comment>
<keyword evidence="1" id="KW-0472">Membrane</keyword>
<feature type="transmembrane region" description="Helical" evidence="1">
    <location>
        <begin position="66"/>
        <end position="94"/>
    </location>
</feature>
<protein>
    <recommendedName>
        <fullName evidence="4">Tetratricopeptide repeat protein</fullName>
    </recommendedName>
</protein>
<dbReference type="InterPro" id="IPR011990">
    <property type="entry name" value="TPR-like_helical_dom_sf"/>
</dbReference>
<keyword evidence="3" id="KW-1185">Reference proteome</keyword>
<evidence type="ECO:0000256" key="1">
    <source>
        <dbReference type="SAM" id="Phobius"/>
    </source>
</evidence>
<proteinExistence type="predicted"/>